<dbReference type="AlphaFoldDB" id="A0A7J0DUZ8"/>
<dbReference type="InterPro" id="IPR055060">
    <property type="entry name" value="ACOX_C_alpha1"/>
</dbReference>
<dbReference type="GO" id="GO:0005504">
    <property type="term" value="F:fatty acid binding"/>
    <property type="evidence" value="ECO:0007669"/>
    <property type="project" value="TreeGrafter"/>
</dbReference>
<dbReference type="GO" id="GO:0055088">
    <property type="term" value="P:lipid homeostasis"/>
    <property type="evidence" value="ECO:0007669"/>
    <property type="project" value="TreeGrafter"/>
</dbReference>
<evidence type="ECO:0000256" key="8">
    <source>
        <dbReference type="ARBA" id="ARBA00023098"/>
    </source>
</evidence>
<dbReference type="OrthoDB" id="538336at2759"/>
<protein>
    <submittedName>
        <fullName evidence="12">Acyl-CoA oxidase 1</fullName>
    </submittedName>
</protein>
<name>A0A7J0DUZ8_9ERIC</name>
<dbReference type="GO" id="GO:0071949">
    <property type="term" value="F:FAD binding"/>
    <property type="evidence" value="ECO:0007669"/>
    <property type="project" value="InterPro"/>
</dbReference>
<keyword evidence="7" id="KW-0560">Oxidoreductase</keyword>
<evidence type="ECO:0000259" key="10">
    <source>
        <dbReference type="Pfam" id="PF01756"/>
    </source>
</evidence>
<keyword evidence="9" id="KW-0576">Peroxisome</keyword>
<dbReference type="InterPro" id="IPR002655">
    <property type="entry name" value="Acyl-CoA_oxidase_C"/>
</dbReference>
<reference evidence="13" key="1">
    <citation type="submission" date="2019-07" db="EMBL/GenBank/DDBJ databases">
        <title>De Novo Assembly of kiwifruit Actinidia rufa.</title>
        <authorList>
            <person name="Sugita-Konishi S."/>
            <person name="Sato K."/>
            <person name="Mori E."/>
            <person name="Abe Y."/>
            <person name="Kisaki G."/>
            <person name="Hamano K."/>
            <person name="Suezawa K."/>
            <person name="Otani M."/>
            <person name="Fukuda T."/>
            <person name="Manabe T."/>
            <person name="Gomi K."/>
            <person name="Tabuchi M."/>
            <person name="Akimitsu K."/>
            <person name="Kataoka I."/>
        </authorList>
    </citation>
    <scope>NUCLEOTIDE SEQUENCE [LARGE SCALE GENOMIC DNA]</scope>
    <source>
        <strain evidence="13">cv. Fuchu</strain>
    </source>
</reference>
<evidence type="ECO:0000256" key="5">
    <source>
        <dbReference type="ARBA" id="ARBA00022827"/>
    </source>
</evidence>
<feature type="domain" description="Acyl-CoA oxidase C-terminal" evidence="10">
    <location>
        <begin position="223"/>
        <end position="349"/>
    </location>
</feature>
<dbReference type="InterPro" id="IPR012258">
    <property type="entry name" value="Acyl-CoA_oxidase"/>
</dbReference>
<evidence type="ECO:0000256" key="6">
    <source>
        <dbReference type="ARBA" id="ARBA00022832"/>
    </source>
</evidence>
<comment type="similarity">
    <text evidence="3">Belongs to the acyl-CoA oxidase family.</text>
</comment>
<dbReference type="EMBL" id="BJWL01000397">
    <property type="protein sequence ID" value="GFS42272.1"/>
    <property type="molecule type" value="Genomic_DNA"/>
</dbReference>
<dbReference type="InterPro" id="IPR036250">
    <property type="entry name" value="AcylCo_DH-like_C"/>
</dbReference>
<evidence type="ECO:0000313" key="12">
    <source>
        <dbReference type="EMBL" id="GFS42272.1"/>
    </source>
</evidence>
<keyword evidence="8" id="KW-0443">Lipid metabolism</keyword>
<evidence type="ECO:0000256" key="3">
    <source>
        <dbReference type="ARBA" id="ARBA00006288"/>
    </source>
</evidence>
<comment type="caution">
    <text evidence="12">The sequence shown here is derived from an EMBL/GenBank/DDBJ whole genome shotgun (WGS) entry which is preliminary data.</text>
</comment>
<evidence type="ECO:0000256" key="7">
    <source>
        <dbReference type="ARBA" id="ARBA00023002"/>
    </source>
</evidence>
<evidence type="ECO:0000256" key="1">
    <source>
        <dbReference type="ARBA" id="ARBA00001974"/>
    </source>
</evidence>
<keyword evidence="4" id="KW-0285">Flavoprotein</keyword>
<evidence type="ECO:0000256" key="2">
    <source>
        <dbReference type="ARBA" id="ARBA00004275"/>
    </source>
</evidence>
<dbReference type="PANTHER" id="PTHR10909:SF250">
    <property type="entry name" value="PEROXISOMAL ACYL-COENZYME A OXIDASE 1"/>
    <property type="match status" value="1"/>
</dbReference>
<dbReference type="SUPFAM" id="SSF47203">
    <property type="entry name" value="Acyl-CoA dehydrogenase C-terminal domain-like"/>
    <property type="match status" value="2"/>
</dbReference>
<evidence type="ECO:0000256" key="9">
    <source>
        <dbReference type="ARBA" id="ARBA00023140"/>
    </source>
</evidence>
<keyword evidence="6" id="KW-0276">Fatty acid metabolism</keyword>
<dbReference type="GO" id="GO:0001676">
    <property type="term" value="P:long-chain fatty acid metabolic process"/>
    <property type="evidence" value="ECO:0007669"/>
    <property type="project" value="TreeGrafter"/>
</dbReference>
<dbReference type="GO" id="GO:0033540">
    <property type="term" value="P:fatty acid beta-oxidation using acyl-CoA oxidase"/>
    <property type="evidence" value="ECO:0007669"/>
    <property type="project" value="TreeGrafter"/>
</dbReference>
<dbReference type="Pfam" id="PF22924">
    <property type="entry name" value="ACOX_C_alpha1"/>
    <property type="match status" value="1"/>
</dbReference>
<dbReference type="PANTHER" id="PTHR10909">
    <property type="entry name" value="ELECTRON TRANSPORT OXIDOREDUCTASE"/>
    <property type="match status" value="1"/>
</dbReference>
<dbReference type="Proteomes" id="UP000585474">
    <property type="component" value="Unassembled WGS sequence"/>
</dbReference>
<keyword evidence="13" id="KW-1185">Reference proteome</keyword>
<organism evidence="12 13">
    <name type="scientific">Actinidia rufa</name>
    <dbReference type="NCBI Taxonomy" id="165716"/>
    <lineage>
        <taxon>Eukaryota</taxon>
        <taxon>Viridiplantae</taxon>
        <taxon>Streptophyta</taxon>
        <taxon>Embryophyta</taxon>
        <taxon>Tracheophyta</taxon>
        <taxon>Spermatophyta</taxon>
        <taxon>Magnoliopsida</taxon>
        <taxon>eudicotyledons</taxon>
        <taxon>Gunneridae</taxon>
        <taxon>Pentapetalae</taxon>
        <taxon>asterids</taxon>
        <taxon>Ericales</taxon>
        <taxon>Actinidiaceae</taxon>
        <taxon>Actinidia</taxon>
    </lineage>
</organism>
<keyword evidence="5" id="KW-0274">FAD</keyword>
<dbReference type="Gene3D" id="1.20.140.10">
    <property type="entry name" value="Butyryl-CoA Dehydrogenase, subunit A, domain 3"/>
    <property type="match status" value="2"/>
</dbReference>
<evidence type="ECO:0000256" key="4">
    <source>
        <dbReference type="ARBA" id="ARBA00022630"/>
    </source>
</evidence>
<dbReference type="Pfam" id="PF01756">
    <property type="entry name" value="ACOX"/>
    <property type="match status" value="1"/>
</dbReference>
<dbReference type="FunFam" id="1.20.140.10:FF:000013">
    <property type="entry name" value="Acyl-coenzyme A oxidase"/>
    <property type="match status" value="1"/>
</dbReference>
<proteinExistence type="inferred from homology"/>
<feature type="domain" description="Acyl-CoA oxidase C-alpha1" evidence="11">
    <location>
        <begin position="11"/>
        <end position="172"/>
    </location>
</feature>
<accession>A0A7J0DUZ8</accession>
<dbReference type="GO" id="GO:0003997">
    <property type="term" value="F:acyl-CoA oxidase activity"/>
    <property type="evidence" value="ECO:0007669"/>
    <property type="project" value="InterPro"/>
</dbReference>
<evidence type="ECO:0000313" key="13">
    <source>
        <dbReference type="Proteomes" id="UP000585474"/>
    </source>
</evidence>
<dbReference type="GO" id="GO:0005777">
    <property type="term" value="C:peroxisome"/>
    <property type="evidence" value="ECO:0007669"/>
    <property type="project" value="UniProtKB-SubCell"/>
</dbReference>
<gene>
    <name evidence="12" type="ORF">Acr_00g0078920</name>
</gene>
<dbReference type="FunFam" id="1.20.140.10:FF:000005">
    <property type="entry name" value="Acyl-coenzyme A oxidase"/>
    <property type="match status" value="1"/>
</dbReference>
<comment type="subcellular location">
    <subcellularLocation>
        <location evidence="2">Peroxisome</location>
    </subcellularLocation>
</comment>
<comment type="cofactor">
    <cofactor evidence="1">
        <name>FAD</name>
        <dbReference type="ChEBI" id="CHEBI:57692"/>
    </cofactor>
</comment>
<sequence>MQSNVPRQLVYGTMVYVRQTIVADASCALSKAVCIAARYSAVRRQFGSHNGGPETQVIDYKTQQSRLFPLLASAYAFRFVGEWLKWLYTDVTQRLQANDFSTLPEAHACTAGLKSLTTSATADGIEECRKLCGGHGYLCTSGLPELFAVYVPACTYEGDNIVLLLQVARFLMKTVSQLGSGKHPVGTIAYMKRVEHLMQCRCNVQRAEDWLKPSAVLEAFEARATRMFIAKLQQDIPGKGVKEQLDALCYVYALFLLHKHQGDFLSTGCITPKQASLANDQLRSLYSKIRPNAIALVDSFNYTDHFLGSILGCYDGNVYPKLYEAAWKDPLNESVVPNGYHEYIKPVLKQQIRTARL</sequence>
<evidence type="ECO:0000259" key="11">
    <source>
        <dbReference type="Pfam" id="PF22924"/>
    </source>
</evidence>